<dbReference type="Proteomes" id="UP000007431">
    <property type="component" value="Unassembled WGS sequence"/>
</dbReference>
<feature type="domain" description="RNase III" evidence="7">
    <location>
        <begin position="1213"/>
        <end position="1363"/>
    </location>
</feature>
<dbReference type="InterPro" id="IPR038248">
    <property type="entry name" value="Dicer_dimer_sf"/>
</dbReference>
<keyword evidence="1" id="KW-0677">Repeat</keyword>
<dbReference type="Pfam" id="PF00636">
    <property type="entry name" value="Ribonuclease_3"/>
    <property type="match status" value="2"/>
</dbReference>
<evidence type="ECO:0000256" key="2">
    <source>
        <dbReference type="ARBA" id="ARBA00022741"/>
    </source>
</evidence>
<dbReference type="OMA" id="TEFNYER"/>
<dbReference type="HOGENOM" id="CLU_000907_4_2_1"/>
<dbReference type="InterPro" id="IPR036389">
    <property type="entry name" value="RNase_III_sf"/>
</dbReference>
<feature type="region of interest" description="Disordered" evidence="6">
    <location>
        <begin position="1"/>
        <end position="62"/>
    </location>
</feature>
<dbReference type="GO" id="GO:0004525">
    <property type="term" value="F:ribonuclease III activity"/>
    <property type="evidence" value="ECO:0007669"/>
    <property type="project" value="InterPro"/>
</dbReference>
<keyword evidence="5" id="KW-0067">ATP-binding</keyword>
<feature type="domain" description="RNase III" evidence="7">
    <location>
        <begin position="977"/>
        <end position="1167"/>
    </location>
</feature>
<dbReference type="STRING" id="578458.D8PR62"/>
<evidence type="ECO:0000256" key="4">
    <source>
        <dbReference type="ARBA" id="ARBA00022806"/>
    </source>
</evidence>
<dbReference type="EMBL" id="GL377302">
    <property type="protein sequence ID" value="EFJ01780.1"/>
    <property type="molecule type" value="Genomic_DNA"/>
</dbReference>
<dbReference type="InParanoid" id="D8PR62"/>
<keyword evidence="2" id="KW-0547">Nucleotide-binding</keyword>
<dbReference type="CDD" id="cd00593">
    <property type="entry name" value="RIBOc"/>
    <property type="match status" value="2"/>
</dbReference>
<dbReference type="InterPro" id="IPR005034">
    <property type="entry name" value="Dicer_dimerisation"/>
</dbReference>
<sequence>MSDSALPPKYAKRRAPVVRDEDIKAAKRRRVAEDSDDGMDVDPEDASGVQDARSQDTAGSPLKLKTYRKEVLQSALTQNTIALLPSPKREQISSNRRIPFHPTTAETPKLLKRFLRHLLVDESSSNSAGHVQQDRCIIFLVKDGGDNPGDAYGLAEVVSQIEEPTTILPLTPQNFLDELSSSAFAITQAQAIIIPEPQTFNHEATQALEEIIDDFYRPSAPSLRPLILATVVRTSRPWLSFDQQIIALEHLLECKTHGFTDNLRQAVVPNHPVTEVVYYEPAPQPPDTPLITKLREACSPAPTLCEPYIRRARRILRDLGPAAANYYLLQAKDDLKLAVIEDAPSKTAREQAVKLLTNEARPNLRASGQLTSKIQQFLDVVRTEYEQGTDHFRGLAFGSYYDPELVVVVSYKTPRTVCSDHVAHLIAYIANEMYHALQARVITGNVDRTTLVSIFRDYDMGKTKLLIATESAMDMDFTRASLVVQLDLFDSYASYAYSMAHSSKRLVLLAAQGKPIHRRTVEGLMQQEDALSKWAKTLTTKSILIPPISSLLEEPSKTRRVLENEEAEKDSVLTCAATGGYMNPHDVVKAVCAYAATLHVAHNFTVLETHRTRQTERVGFICTVHLPGSPASEVEGPVAPSRWEARRAACALACTVLYKHSVIDSRYFRHHRIPGEGALTYSKPTGGAPGTTFARRKAAFWKISARTPQKEGVYPIVIECVERDGPERYRPLLLLTRHPLPDLPTIRVYEVPNVREVRVRRAKPLDLDDAQQDLLARYTERIVRAVLNKELTCASGDMLWTVAPLQAGWRLPSGESSFDVSSGIDWAGMEASVAELYVPIKRGSPDELATHMEDGVVQGRRSEMTRRYFFMGVRRDLTPLSKPADSPREALYENIFEFARSASRDLKTLEDFNQPLIEVERIPQAHNCLTLMQGPPDKGDVPAKYMIPELCFKITIPASVMRTALLLPSVLTRIDEIFLVKELNAIHFNHIIAEDLLHAALTTPSAGFDRNYERLELYGDAFLKYLASLHLFVMSHHNDSEGKLHAARRPLISNQKLMECSLALGLPSFVIGKPFVIRFWGPANFRMNPPGGSAEKGKEKEQGKVAETPPPASDAVGANQGEGGGGKKRRKKKKGEPNDGQIQQMLSDKALADVVEAILGAAHLSAGRDGGLQVAKALGLPVAKNADIWDDFKAQVSMHATPSAVSFLRPGTIDGVQSVIGQKLNKPELLALALTHANNSSPLGNYERIEFLGDALLDFQVVEYVYRKYTQQPPSVLTLLKSAMVGNSPLAAICAESGLYRHLHQKSHQIQQSINTYLTALQKAKQKEYAAADDDLRERGQYWFDALSDIVESIVGAIYISDDLEWTGVQQLFKHFLQPFYEKHIRMNTLAVHPTKILLELVQSQCCHKLELVKSASAGQTQCNVLLHGAVIASKTAVNGVLAARGASSIALNKLDRDPGLVARTCTCRTAGMGKAERDVDQFLSEFKA</sequence>
<evidence type="ECO:0000256" key="6">
    <source>
        <dbReference type="SAM" id="MobiDB-lite"/>
    </source>
</evidence>
<dbReference type="SMART" id="SM00535">
    <property type="entry name" value="RIBOc"/>
    <property type="match status" value="2"/>
</dbReference>
<evidence type="ECO:0000313" key="9">
    <source>
        <dbReference type="Proteomes" id="UP000007431"/>
    </source>
</evidence>
<dbReference type="Gene3D" id="3.30.160.380">
    <property type="entry name" value="Dicer dimerisation domain"/>
    <property type="match status" value="1"/>
</dbReference>
<proteinExistence type="predicted"/>
<dbReference type="PANTHER" id="PTHR14950">
    <property type="entry name" value="DICER-RELATED"/>
    <property type="match status" value="1"/>
</dbReference>
<dbReference type="Gene3D" id="1.10.1520.10">
    <property type="entry name" value="Ribonuclease III domain"/>
    <property type="match status" value="2"/>
</dbReference>
<evidence type="ECO:0000256" key="1">
    <source>
        <dbReference type="ARBA" id="ARBA00022737"/>
    </source>
</evidence>
<feature type="non-terminal residue" evidence="8">
    <location>
        <position position="1489"/>
    </location>
</feature>
<dbReference type="GO" id="GO:0005524">
    <property type="term" value="F:ATP binding"/>
    <property type="evidence" value="ECO:0007669"/>
    <property type="project" value="UniProtKB-KW"/>
</dbReference>
<dbReference type="Pfam" id="PF03368">
    <property type="entry name" value="Dicer_dimer"/>
    <property type="match status" value="1"/>
</dbReference>
<keyword evidence="4" id="KW-0347">Helicase</keyword>
<evidence type="ECO:0000256" key="3">
    <source>
        <dbReference type="ARBA" id="ARBA00022801"/>
    </source>
</evidence>
<feature type="region of interest" description="Disordered" evidence="6">
    <location>
        <begin position="1090"/>
        <end position="1140"/>
    </location>
</feature>
<evidence type="ECO:0000313" key="8">
    <source>
        <dbReference type="EMBL" id="EFJ01780.1"/>
    </source>
</evidence>
<organism evidence="9">
    <name type="scientific">Schizophyllum commune (strain H4-8 / FGSC 9210)</name>
    <name type="common">Split gill fungus</name>
    <dbReference type="NCBI Taxonomy" id="578458"/>
    <lineage>
        <taxon>Eukaryota</taxon>
        <taxon>Fungi</taxon>
        <taxon>Dikarya</taxon>
        <taxon>Basidiomycota</taxon>
        <taxon>Agaricomycotina</taxon>
        <taxon>Agaricomycetes</taxon>
        <taxon>Agaricomycetidae</taxon>
        <taxon>Agaricales</taxon>
        <taxon>Schizophyllaceae</taxon>
        <taxon>Schizophyllum</taxon>
    </lineage>
</organism>
<keyword evidence="3" id="KW-0378">Hydrolase</keyword>
<feature type="compositionally biased region" description="Acidic residues" evidence="6">
    <location>
        <begin position="34"/>
        <end position="45"/>
    </location>
</feature>
<dbReference type="GO" id="GO:0006396">
    <property type="term" value="P:RNA processing"/>
    <property type="evidence" value="ECO:0007669"/>
    <property type="project" value="InterPro"/>
</dbReference>
<dbReference type="VEuPathDB" id="FungiDB:SCHCODRAFT_02747718"/>
<evidence type="ECO:0000256" key="5">
    <source>
        <dbReference type="ARBA" id="ARBA00022840"/>
    </source>
</evidence>
<dbReference type="GO" id="GO:0004386">
    <property type="term" value="F:helicase activity"/>
    <property type="evidence" value="ECO:0007669"/>
    <property type="project" value="UniProtKB-KW"/>
</dbReference>
<gene>
    <name evidence="8" type="ORF">SCHCODRAFT_102832</name>
</gene>
<dbReference type="PANTHER" id="PTHR14950:SF37">
    <property type="entry name" value="ENDORIBONUCLEASE DICER"/>
    <property type="match status" value="1"/>
</dbReference>
<name>D8PR62_SCHCM</name>
<dbReference type="eggNOG" id="KOG0701">
    <property type="taxonomic scope" value="Eukaryota"/>
</dbReference>
<dbReference type="SUPFAM" id="SSF69065">
    <property type="entry name" value="RNase III domain-like"/>
    <property type="match status" value="2"/>
</dbReference>
<reference evidence="8 9" key="1">
    <citation type="journal article" date="2010" name="Nat. Biotechnol.">
        <title>Genome sequence of the model mushroom Schizophyllum commune.</title>
        <authorList>
            <person name="Ohm R.A."/>
            <person name="de Jong J.F."/>
            <person name="Lugones L.G."/>
            <person name="Aerts A."/>
            <person name="Kothe E."/>
            <person name="Stajich J.E."/>
            <person name="de Vries R.P."/>
            <person name="Record E."/>
            <person name="Levasseur A."/>
            <person name="Baker S.E."/>
            <person name="Bartholomew K.A."/>
            <person name="Coutinho P.M."/>
            <person name="Erdmann S."/>
            <person name="Fowler T.J."/>
            <person name="Gathman A.C."/>
            <person name="Lombard V."/>
            <person name="Henrissat B."/>
            <person name="Knabe N."/>
            <person name="Kuees U."/>
            <person name="Lilly W.W."/>
            <person name="Lindquist E."/>
            <person name="Lucas S."/>
            <person name="Magnuson J.K."/>
            <person name="Piumi F."/>
            <person name="Raudaskoski M."/>
            <person name="Salamov A."/>
            <person name="Schmutz J."/>
            <person name="Schwarze F.W.M.R."/>
            <person name="vanKuyk P.A."/>
            <person name="Horton J.S."/>
            <person name="Grigoriev I.V."/>
            <person name="Woesten H.A.B."/>
        </authorList>
    </citation>
    <scope>NUCLEOTIDE SEQUENCE [LARGE SCALE GENOMIC DNA]</scope>
    <source>
        <strain evidence="9">H4-8 / FGSC 9210</strain>
    </source>
</reference>
<keyword evidence="9" id="KW-1185">Reference proteome</keyword>
<dbReference type="PROSITE" id="PS50142">
    <property type="entry name" value="RNASE_3_2"/>
    <property type="match status" value="2"/>
</dbReference>
<accession>D8PR62</accession>
<dbReference type="InterPro" id="IPR000999">
    <property type="entry name" value="RNase_III_dom"/>
</dbReference>
<evidence type="ECO:0000259" key="7">
    <source>
        <dbReference type="PROSITE" id="PS50142"/>
    </source>
</evidence>
<feature type="compositionally biased region" description="Basic and acidic residues" evidence="6">
    <location>
        <begin position="1095"/>
        <end position="1104"/>
    </location>
</feature>
<protein>
    <recommendedName>
        <fullName evidence="7">RNase III domain-containing protein</fullName>
    </recommendedName>
</protein>